<gene>
    <name evidence="1" type="ORF">C8N46_101670</name>
</gene>
<dbReference type="EMBL" id="QBKT01000001">
    <property type="protein sequence ID" value="PTX64060.1"/>
    <property type="molecule type" value="Genomic_DNA"/>
</dbReference>
<reference evidence="1 2" key="1">
    <citation type="submission" date="2018-04" db="EMBL/GenBank/DDBJ databases">
        <title>Genomic Encyclopedia of Archaeal and Bacterial Type Strains, Phase II (KMG-II): from individual species to whole genera.</title>
        <authorList>
            <person name="Goeker M."/>
        </authorList>
    </citation>
    <scope>NUCLEOTIDE SEQUENCE [LARGE SCALE GENOMIC DNA]</scope>
    <source>
        <strain evidence="1 2">DSM 25731</strain>
    </source>
</reference>
<dbReference type="Proteomes" id="UP000244090">
    <property type="component" value="Unassembled WGS sequence"/>
</dbReference>
<comment type="caution">
    <text evidence="1">The sequence shown here is derived from an EMBL/GenBank/DDBJ whole genome shotgun (WGS) entry which is preliminary data.</text>
</comment>
<name>A0A2T6C6V5_9FLAO</name>
<dbReference type="InterPro" id="IPR045538">
    <property type="entry name" value="CIS_TMP"/>
</dbReference>
<evidence type="ECO:0000313" key="2">
    <source>
        <dbReference type="Proteomes" id="UP000244090"/>
    </source>
</evidence>
<dbReference type="Pfam" id="PF19268">
    <property type="entry name" value="CIS_TMP"/>
    <property type="match status" value="2"/>
</dbReference>
<keyword evidence="2" id="KW-1185">Reference proteome</keyword>
<dbReference type="OrthoDB" id="1488184at2"/>
<proteinExistence type="predicted"/>
<evidence type="ECO:0000313" key="1">
    <source>
        <dbReference type="EMBL" id="PTX64060.1"/>
    </source>
</evidence>
<organism evidence="1 2">
    <name type="scientific">Kordia periserrulae</name>
    <dbReference type="NCBI Taxonomy" id="701523"/>
    <lineage>
        <taxon>Bacteria</taxon>
        <taxon>Pseudomonadati</taxon>
        <taxon>Bacteroidota</taxon>
        <taxon>Flavobacteriia</taxon>
        <taxon>Flavobacteriales</taxon>
        <taxon>Flavobacteriaceae</taxon>
        <taxon>Kordia</taxon>
    </lineage>
</organism>
<sequence>MHSQEAHIVTRCQWNTAFDSKQLAHQLQTDISSWSAYKMKRVMDSVFDSICPKGQTLKIRKLAVDLGAITYENLLSELPLRLEEALRNALYDLILYPKNGDKTLEIIHEDVAQISVLRDFLLQGMLPWNYQESYGTAVQIMDSQLHHNRLDVIQMIQEIGTASNVRKRIAWQFPDALLKKIIVGLEPNNHQQIIDFSDEFVKVQEKETIVQTSTNDLKKNIWLWILNYLFTERGTIFNRIAFVRSTVTQMASHFNISYDAMIELIENAIERTNEYSQVDKGFIAILKLLSEEVKNTSFSRIKTKKQEENYWSKVETYFYNASARTTHVAKNEFNELVINLSKLDAKRFQNIILKIEQKQTIWKNIVKDLIPAAVENLFLALSPSESKNVLQQISFLSKLPQTTKVHIDTLDLYTLGIDFCITHQHASVGKTAFLDFVIEKLVRQKQQKKLVLLEHFISGNSSQEQKRVSFLPLFQELHSLYQKEISNTKKYTSESVLQQVLFRYATELQRRNYATAAFQSVEKTLQKWMTASPEKFWNAAQQLEKTSTLTKHISALVASFGTARFVKASSPNIYALVVKIQQVLEFLISKHPKQASAFRTIKNELFSQSFQVVWEFPKASEAEFFTKLLQQLAQKNLRSVSQKEILEALNLLIKTPKIRTLSWSNREFVSIQKQYGVQKIQTPLEAILNYTSQSNQQIKVAKKLSTLVRQKQTTTHEFKENENTLISYLLTSDSHLKTRLIAKFSKKILATKTTFSETRIKALLHELFWQVLARYENYRGDVQKFSAFYKKTVFQTFPELEKHATKTAFFNENIHENRSLQMPYQISVAKLFEAIRINLETATPQFEIAQKTYDFTTIYKLGLETSPAQMRAILREINITKKQRAFLKEHVSFELFVACFANDVSGKDRDAFKAIYTLFHLAKQLGNAQIINTLQTTFWKQTITLLQQKQAAKETIKILVDSTFEALSSIATLDQITIVKHIQNNHIAIPELLRIVLVERHQIFELIYQQKPQISLSKALKTYQKTGKIESLSKHLITQHEIPAWFVHAEAYNYAQLVNELMTQQPFVILKTIRSVPLSEVQSTRFVQTIDVEVFISTLQKLYTAPQKDLTNVLTLYEVFAFVNIRGISTKNIQEIILRKVVVAWQNSNWSLIANAQIWNELLWEICGKKSVHKKDFFNAVDSIKSMLPTTLLVTYKSLLSIEKATQHISQKDHTTNTKNNVLMEQKENNFPEEGVSIRNAGLVLLNSYFLMLLERLQIVKDNAFISEEVQLDAIHYLQYIVTGHTQTEESLLALNKILVGISPETPVKDSVEMTESQKELINSLIQAAINYWPEIGQTSVDGFRGNWLVRDGILRETEDRWELLVEKRPYDVLMIKSPFSFSIIKLPWMEKPLHVTWPF</sequence>
<dbReference type="RefSeq" id="WP_108113403.1">
    <property type="nucleotide sequence ID" value="NZ_QBKT01000001.1"/>
</dbReference>
<protein>
    <submittedName>
        <fullName evidence="1">Uncharacterized protein</fullName>
    </submittedName>
</protein>
<accession>A0A2T6C6V5</accession>